<dbReference type="Proteomes" id="UP001324115">
    <property type="component" value="Unassembled WGS sequence"/>
</dbReference>
<dbReference type="EMBL" id="JAXUIC010000007">
    <property type="protein sequence ID" value="KAK4581221.1"/>
    <property type="molecule type" value="Genomic_DNA"/>
</dbReference>
<accession>A0AAN7EW02</accession>
<feature type="signal peptide" evidence="1">
    <location>
        <begin position="1"/>
        <end position="25"/>
    </location>
</feature>
<name>A0AAN7EW02_QUERU</name>
<evidence type="ECO:0000313" key="3">
    <source>
        <dbReference type="Proteomes" id="UP001324115"/>
    </source>
</evidence>
<sequence length="50" mass="5556">MEQLFIKLVLAFLVIMFITMPLAMGSRDDIHCPCPSVPVCCDAKIAKPTF</sequence>
<dbReference type="AlphaFoldDB" id="A0AAN7EW02"/>
<organism evidence="2 3">
    <name type="scientific">Quercus rubra</name>
    <name type="common">Northern red oak</name>
    <name type="synonym">Quercus borealis</name>
    <dbReference type="NCBI Taxonomy" id="3512"/>
    <lineage>
        <taxon>Eukaryota</taxon>
        <taxon>Viridiplantae</taxon>
        <taxon>Streptophyta</taxon>
        <taxon>Embryophyta</taxon>
        <taxon>Tracheophyta</taxon>
        <taxon>Spermatophyta</taxon>
        <taxon>Magnoliopsida</taxon>
        <taxon>eudicotyledons</taxon>
        <taxon>Gunneridae</taxon>
        <taxon>Pentapetalae</taxon>
        <taxon>rosids</taxon>
        <taxon>fabids</taxon>
        <taxon>Fagales</taxon>
        <taxon>Fagaceae</taxon>
        <taxon>Quercus</taxon>
    </lineage>
</organism>
<feature type="chain" id="PRO_5043000533" evidence="1">
    <location>
        <begin position="26"/>
        <end position="50"/>
    </location>
</feature>
<gene>
    <name evidence="2" type="ORF">RGQ29_024765</name>
</gene>
<comment type="caution">
    <text evidence="2">The sequence shown here is derived from an EMBL/GenBank/DDBJ whole genome shotgun (WGS) entry which is preliminary data.</text>
</comment>
<proteinExistence type="predicted"/>
<reference evidence="2 3" key="1">
    <citation type="journal article" date="2023" name="G3 (Bethesda)">
        <title>A haplotype-resolved chromosome-scale genome for Quercus rubra L. provides insights into the genetics of adaptive traits for red oak species.</title>
        <authorList>
            <person name="Kapoor B."/>
            <person name="Jenkins J."/>
            <person name="Schmutz J."/>
            <person name="Zhebentyayeva T."/>
            <person name="Kuelheim C."/>
            <person name="Coggeshall M."/>
            <person name="Heim C."/>
            <person name="Lasky J.R."/>
            <person name="Leites L."/>
            <person name="Islam-Faridi N."/>
            <person name="Romero-Severson J."/>
            <person name="DeLeo V.L."/>
            <person name="Lucas S.M."/>
            <person name="Lazic D."/>
            <person name="Gailing O."/>
            <person name="Carlson J."/>
            <person name="Staton M."/>
        </authorList>
    </citation>
    <scope>NUCLEOTIDE SEQUENCE [LARGE SCALE GENOMIC DNA]</scope>
    <source>
        <strain evidence="2">Pseudo-F2</strain>
    </source>
</reference>
<evidence type="ECO:0000256" key="1">
    <source>
        <dbReference type="SAM" id="SignalP"/>
    </source>
</evidence>
<keyword evidence="3" id="KW-1185">Reference proteome</keyword>
<protein>
    <submittedName>
        <fullName evidence="2">Uncharacterized protein</fullName>
    </submittedName>
</protein>
<keyword evidence="1" id="KW-0732">Signal</keyword>
<evidence type="ECO:0000313" key="2">
    <source>
        <dbReference type="EMBL" id="KAK4581221.1"/>
    </source>
</evidence>